<protein>
    <submittedName>
        <fullName evidence="1">Uncharacterized protein</fullName>
    </submittedName>
</protein>
<comment type="caution">
    <text evidence="1">The sequence shown here is derived from an EMBL/GenBank/DDBJ whole genome shotgun (WGS) entry which is preliminary data.</text>
</comment>
<dbReference type="RefSeq" id="XP_060324117.1">
    <property type="nucleotide sequence ID" value="XM_060480404.1"/>
</dbReference>
<dbReference type="Gene3D" id="3.40.50.1820">
    <property type="entry name" value="alpha/beta hydrolase"/>
    <property type="match status" value="1"/>
</dbReference>
<sequence length="186" mass="21301">MRSSYTNLAKMRKTLLQYEMRARTSNKPGSGAKPKPMGRSCRAAFIPILKSKCPSIEQTTRGTHQYGPTDRHMLDVKLSQHPDPRLLPRPLIHYLLQLGSFFASRGFITVVPDYCFVDSSVKFPGTAQDMRDAIRWVMDNLLRVSYDEFVAKGHNHVSLMFALGTRQGEEWAEDAVKWIHARREPH</sequence>
<evidence type="ECO:0000313" key="1">
    <source>
        <dbReference type="EMBL" id="KAK0441778.1"/>
    </source>
</evidence>
<reference evidence="1" key="1">
    <citation type="submission" date="2023-06" db="EMBL/GenBank/DDBJ databases">
        <authorList>
            <consortium name="Lawrence Berkeley National Laboratory"/>
            <person name="Ahrendt S."/>
            <person name="Sahu N."/>
            <person name="Indic B."/>
            <person name="Wong-Bajracharya J."/>
            <person name="Merenyi Z."/>
            <person name="Ke H.-M."/>
            <person name="Monk M."/>
            <person name="Kocsube S."/>
            <person name="Drula E."/>
            <person name="Lipzen A."/>
            <person name="Balint B."/>
            <person name="Henrissat B."/>
            <person name="Andreopoulos B."/>
            <person name="Martin F.M."/>
            <person name="Harder C.B."/>
            <person name="Rigling D."/>
            <person name="Ford K.L."/>
            <person name="Foster G.D."/>
            <person name="Pangilinan J."/>
            <person name="Papanicolaou A."/>
            <person name="Barry K."/>
            <person name="LaButti K."/>
            <person name="Viragh M."/>
            <person name="Koriabine M."/>
            <person name="Yan M."/>
            <person name="Riley R."/>
            <person name="Champramary S."/>
            <person name="Plett K.L."/>
            <person name="Tsai I.J."/>
            <person name="Slot J."/>
            <person name="Sipos G."/>
            <person name="Plett J."/>
            <person name="Nagy L.G."/>
            <person name="Grigoriev I.V."/>
        </authorList>
    </citation>
    <scope>NUCLEOTIDE SEQUENCE</scope>
    <source>
        <strain evidence="1">CCBAS 213</strain>
    </source>
</reference>
<keyword evidence="2" id="KW-1185">Reference proteome</keyword>
<accession>A0AA39JJT7</accession>
<proteinExistence type="predicted"/>
<dbReference type="AlphaFoldDB" id="A0AA39JJT7"/>
<dbReference type="InterPro" id="IPR029058">
    <property type="entry name" value="AB_hydrolase_fold"/>
</dbReference>
<name>A0AA39JJT7_ARMTA</name>
<evidence type="ECO:0000313" key="2">
    <source>
        <dbReference type="Proteomes" id="UP001175211"/>
    </source>
</evidence>
<gene>
    <name evidence="1" type="ORF">EV420DRAFT_1752435</name>
</gene>
<organism evidence="1 2">
    <name type="scientific">Armillaria tabescens</name>
    <name type="common">Ringless honey mushroom</name>
    <name type="synonym">Agaricus tabescens</name>
    <dbReference type="NCBI Taxonomy" id="1929756"/>
    <lineage>
        <taxon>Eukaryota</taxon>
        <taxon>Fungi</taxon>
        <taxon>Dikarya</taxon>
        <taxon>Basidiomycota</taxon>
        <taxon>Agaricomycotina</taxon>
        <taxon>Agaricomycetes</taxon>
        <taxon>Agaricomycetidae</taxon>
        <taxon>Agaricales</taxon>
        <taxon>Marasmiineae</taxon>
        <taxon>Physalacriaceae</taxon>
        <taxon>Desarmillaria</taxon>
    </lineage>
</organism>
<dbReference type="Proteomes" id="UP001175211">
    <property type="component" value="Unassembled WGS sequence"/>
</dbReference>
<dbReference type="SUPFAM" id="SSF53474">
    <property type="entry name" value="alpha/beta-Hydrolases"/>
    <property type="match status" value="1"/>
</dbReference>
<dbReference type="GeneID" id="85363952"/>
<dbReference type="EMBL" id="JAUEPS010000067">
    <property type="protein sequence ID" value="KAK0441778.1"/>
    <property type="molecule type" value="Genomic_DNA"/>
</dbReference>